<dbReference type="Proteomes" id="UP000002515">
    <property type="component" value="Chromosome"/>
</dbReference>
<dbReference type="HOGENOM" id="CLU_2331578_0_0_6"/>
<reference evidence="1 2" key="1">
    <citation type="journal article" date="2003" name="Proc. Natl. Acad. Sci. U.S.A.">
        <title>The complete genome sequence of the Arabidopsis and tomato pathogen Pseudomonas syringae pv. tomato DC3000.</title>
        <authorList>
            <person name="Buell C.R."/>
            <person name="Joardar V."/>
            <person name="Lindeberg M."/>
            <person name="Selengut J."/>
            <person name="Paulsen I.T."/>
            <person name="Gwinn M.L."/>
            <person name="Dodson R.J."/>
            <person name="Deboy R.T."/>
            <person name="Durkin A.S."/>
            <person name="Kolonay J.F."/>
            <person name="Madupu R."/>
            <person name="Daugherty S."/>
            <person name="Brinkac L."/>
            <person name="Beanan M.J."/>
            <person name="Haft D.H."/>
            <person name="Nelson W.C."/>
            <person name="Davidsen T."/>
            <person name="Zafar N."/>
            <person name="Zhou L."/>
            <person name="Liu J."/>
            <person name="Yuan Q."/>
            <person name="Khouri H."/>
            <person name="Fedorova N."/>
            <person name="Tran B."/>
            <person name="Russell D."/>
            <person name="Berry K."/>
            <person name="Utterback T."/>
            <person name="Van Aken S.E."/>
            <person name="Feldblyum T.V."/>
            <person name="D'Ascenzo M."/>
            <person name="Deng W.L."/>
            <person name="Ramos A.R."/>
            <person name="Alfano J.R."/>
            <person name="Cartinhour S."/>
            <person name="Chatterjee A.K."/>
            <person name="Delaney T.P."/>
            <person name="Lazarowitz S.G."/>
            <person name="Martin G.B."/>
            <person name="Schneider D.J."/>
            <person name="Tang X."/>
            <person name="Bender C.L."/>
            <person name="White O."/>
            <person name="Fraser C.M."/>
            <person name="Collmer A."/>
        </authorList>
    </citation>
    <scope>NUCLEOTIDE SEQUENCE [LARGE SCALE GENOMIC DNA]</scope>
    <source>
        <strain evidence="2">ATCC BAA-871 / DC3000</strain>
    </source>
</reference>
<dbReference type="Gene3D" id="1.10.357.10">
    <property type="entry name" value="Tetracycline Repressor, domain 2"/>
    <property type="match status" value="1"/>
</dbReference>
<protein>
    <submittedName>
        <fullName evidence="1">Uncharacterized protein</fullName>
    </submittedName>
</protein>
<organism evidence="1 2">
    <name type="scientific">Pseudomonas syringae pv. tomato (strain ATCC BAA-871 / DC3000)</name>
    <dbReference type="NCBI Taxonomy" id="223283"/>
    <lineage>
        <taxon>Bacteria</taxon>
        <taxon>Pseudomonadati</taxon>
        <taxon>Pseudomonadota</taxon>
        <taxon>Gammaproteobacteria</taxon>
        <taxon>Pseudomonadales</taxon>
        <taxon>Pseudomonadaceae</taxon>
        <taxon>Pseudomonas</taxon>
    </lineage>
</organism>
<evidence type="ECO:0000313" key="2">
    <source>
        <dbReference type="Proteomes" id="UP000002515"/>
    </source>
</evidence>
<dbReference type="AlphaFoldDB" id="Q87X64"/>
<evidence type="ECO:0000313" key="1">
    <source>
        <dbReference type="EMBL" id="AAO57775.1"/>
    </source>
</evidence>
<dbReference type="PATRIC" id="fig|223283.9.peg.4439"/>
<sequence>MAGIVFTAGYVTSNIRGKSAREEMDKENERLRTKIRAYFDTVKAANDFMATAMADIVANPPSSKNELIARLRRHGVLDQQIDKIVAELEDQGAFRKAA</sequence>
<dbReference type="KEGG" id="pst:PSPTO_4324"/>
<name>Q87X64_PSESM</name>
<dbReference type="STRING" id="223283.PSPTO_4324"/>
<proteinExistence type="predicted"/>
<accession>Q87X64</accession>
<keyword evidence="2" id="KW-1185">Reference proteome</keyword>
<gene>
    <name evidence="1" type="ordered locus">PSPTO_4324</name>
</gene>
<dbReference type="EMBL" id="AE016853">
    <property type="protein sequence ID" value="AAO57775.1"/>
    <property type="molecule type" value="Genomic_DNA"/>
</dbReference>